<accession>A0ABW1R4I4</accession>
<comment type="caution">
    <text evidence="2">The sequence shown here is derived from an EMBL/GenBank/DDBJ whole genome shotgun (WGS) entry which is preliminary data.</text>
</comment>
<evidence type="ECO:0000313" key="3">
    <source>
        <dbReference type="Proteomes" id="UP001596253"/>
    </source>
</evidence>
<evidence type="ECO:0000256" key="1">
    <source>
        <dbReference type="SAM" id="Phobius"/>
    </source>
</evidence>
<sequence length="47" mass="5442">MMWMSVVVLLVYIAIFGGVGWLLWKLFSMLGKIVSTLQQILTELQRK</sequence>
<feature type="transmembrane region" description="Helical" evidence="1">
    <location>
        <begin position="6"/>
        <end position="24"/>
    </location>
</feature>
<dbReference type="RefSeq" id="WP_171001122.1">
    <property type="nucleotide sequence ID" value="NZ_BJDK01000045.1"/>
</dbReference>
<gene>
    <name evidence="2" type="ORF">ACFP3T_08880</name>
</gene>
<keyword evidence="3" id="KW-1185">Reference proteome</keyword>
<keyword evidence="1" id="KW-1133">Transmembrane helix</keyword>
<evidence type="ECO:0000313" key="2">
    <source>
        <dbReference type="EMBL" id="MFC6164778.1"/>
    </source>
</evidence>
<reference evidence="3" key="1">
    <citation type="journal article" date="2019" name="Int. J. Syst. Evol. Microbiol.">
        <title>The Global Catalogue of Microorganisms (GCM) 10K type strain sequencing project: providing services to taxonomists for standard genome sequencing and annotation.</title>
        <authorList>
            <consortium name="The Broad Institute Genomics Platform"/>
            <consortium name="The Broad Institute Genome Sequencing Center for Infectious Disease"/>
            <person name="Wu L."/>
            <person name="Ma J."/>
        </authorList>
    </citation>
    <scope>NUCLEOTIDE SEQUENCE [LARGE SCALE GENOMIC DNA]</scope>
    <source>
        <strain evidence="3">CCM 8932</strain>
    </source>
</reference>
<dbReference type="Proteomes" id="UP001596253">
    <property type="component" value="Unassembled WGS sequence"/>
</dbReference>
<name>A0ABW1R4I4_9LACO</name>
<keyword evidence="1" id="KW-0812">Transmembrane</keyword>
<protein>
    <submittedName>
        <fullName evidence="2">Uncharacterized protein</fullName>
    </submittedName>
</protein>
<dbReference type="EMBL" id="JBHSSD010000038">
    <property type="protein sequence ID" value="MFC6164778.1"/>
    <property type="molecule type" value="Genomic_DNA"/>
</dbReference>
<proteinExistence type="predicted"/>
<keyword evidence="1" id="KW-0472">Membrane</keyword>
<organism evidence="2 3">
    <name type="scientific">Lactiplantibacillus dongliensis</name>
    <dbReference type="NCBI Taxonomy" id="2559919"/>
    <lineage>
        <taxon>Bacteria</taxon>
        <taxon>Bacillati</taxon>
        <taxon>Bacillota</taxon>
        <taxon>Bacilli</taxon>
        <taxon>Lactobacillales</taxon>
        <taxon>Lactobacillaceae</taxon>
        <taxon>Lactiplantibacillus</taxon>
    </lineage>
</organism>